<accession>A0A0R0D1Y3</accession>
<dbReference type="PATRIC" id="fig|517011.3.peg.509"/>
<evidence type="ECO:0000256" key="4">
    <source>
        <dbReference type="ARBA" id="ARBA00022679"/>
    </source>
</evidence>
<dbReference type="GO" id="GO:0016757">
    <property type="term" value="F:glycosyltransferase activity"/>
    <property type="evidence" value="ECO:0007669"/>
    <property type="project" value="UniProtKB-KW"/>
</dbReference>
<keyword evidence="2" id="KW-1003">Cell membrane</keyword>
<reference evidence="7 8" key="1">
    <citation type="submission" date="2015-05" db="EMBL/GenBank/DDBJ databases">
        <title>Genome sequencing and analysis of members of genus Stenotrophomonas.</title>
        <authorList>
            <person name="Patil P.P."/>
            <person name="Midha S."/>
            <person name="Patil P.B."/>
        </authorList>
    </citation>
    <scope>NUCLEOTIDE SEQUENCE [LARGE SCALE GENOMIC DNA]</scope>
    <source>
        <strain evidence="7 8">DSM 21508</strain>
    </source>
</reference>
<dbReference type="PANTHER" id="PTHR43646">
    <property type="entry name" value="GLYCOSYLTRANSFERASE"/>
    <property type="match status" value="1"/>
</dbReference>
<keyword evidence="4 7" id="KW-0808">Transferase</keyword>
<evidence type="ECO:0000256" key="2">
    <source>
        <dbReference type="ARBA" id="ARBA00022475"/>
    </source>
</evidence>
<sequence length="232" mass="23897">MIAVIVPAHDEAASIGRCLAAISLAAAHPGLRGEAVQVVVALDNCSDATGSVCSLQGASTVTLNARCVGIARAAAADHALALGARWIASTDADTVVPADWLCRQVECGADAFCGVVEVVDWLDYPQAVRDAFTRKPVTDGHRHIHGANMGISASAYLAAGGFSAVVTGEDVALVHALEQAHASIAWLAQPAVATSARRTARAPHGFSGFLRALEREVLDVAPALSPVPVLQR</sequence>
<dbReference type="Pfam" id="PF00535">
    <property type="entry name" value="Glycos_transf_2"/>
    <property type="match status" value="1"/>
</dbReference>
<dbReference type="AlphaFoldDB" id="A0A0R0D1Y3"/>
<dbReference type="InterPro" id="IPR029044">
    <property type="entry name" value="Nucleotide-diphossugar_trans"/>
</dbReference>
<keyword evidence="5" id="KW-0472">Membrane</keyword>
<evidence type="ECO:0000259" key="6">
    <source>
        <dbReference type="Pfam" id="PF00535"/>
    </source>
</evidence>
<name>A0A0R0D1Y3_9GAMM</name>
<keyword evidence="3" id="KW-0328">Glycosyltransferase</keyword>
<evidence type="ECO:0000256" key="1">
    <source>
        <dbReference type="ARBA" id="ARBA00004236"/>
    </source>
</evidence>
<dbReference type="Proteomes" id="UP000051386">
    <property type="component" value="Unassembled WGS sequence"/>
</dbReference>
<comment type="subcellular location">
    <subcellularLocation>
        <location evidence="1">Cell membrane</location>
    </subcellularLocation>
</comment>
<protein>
    <submittedName>
        <fullName evidence="7">Glycosyl transferase</fullName>
    </submittedName>
</protein>
<evidence type="ECO:0000313" key="7">
    <source>
        <dbReference type="EMBL" id="KRG75312.1"/>
    </source>
</evidence>
<evidence type="ECO:0000256" key="3">
    <source>
        <dbReference type="ARBA" id="ARBA00022676"/>
    </source>
</evidence>
<keyword evidence="8" id="KW-1185">Reference proteome</keyword>
<proteinExistence type="predicted"/>
<dbReference type="EMBL" id="LDJK01000014">
    <property type="protein sequence ID" value="KRG75312.1"/>
    <property type="molecule type" value="Genomic_DNA"/>
</dbReference>
<evidence type="ECO:0000313" key="8">
    <source>
        <dbReference type="Proteomes" id="UP000051386"/>
    </source>
</evidence>
<dbReference type="Gene3D" id="3.90.550.10">
    <property type="entry name" value="Spore Coat Polysaccharide Biosynthesis Protein SpsA, Chain A"/>
    <property type="match status" value="1"/>
</dbReference>
<dbReference type="SUPFAM" id="SSF53448">
    <property type="entry name" value="Nucleotide-diphospho-sugar transferases"/>
    <property type="match status" value="1"/>
</dbReference>
<comment type="caution">
    <text evidence="7">The sequence shown here is derived from an EMBL/GenBank/DDBJ whole genome shotgun (WGS) entry which is preliminary data.</text>
</comment>
<feature type="domain" description="Glycosyltransferase 2-like" evidence="6">
    <location>
        <begin position="4"/>
        <end position="106"/>
    </location>
</feature>
<evidence type="ECO:0000256" key="5">
    <source>
        <dbReference type="ARBA" id="ARBA00023136"/>
    </source>
</evidence>
<dbReference type="PANTHER" id="PTHR43646:SF2">
    <property type="entry name" value="GLYCOSYLTRANSFERASE 2-LIKE DOMAIN-CONTAINING PROTEIN"/>
    <property type="match status" value="1"/>
</dbReference>
<gene>
    <name evidence="7" type="ORF">ABB28_05215</name>
</gene>
<dbReference type="RefSeq" id="WP_057507616.1">
    <property type="nucleotide sequence ID" value="NZ_LDJK01000014.1"/>
</dbReference>
<dbReference type="InterPro" id="IPR001173">
    <property type="entry name" value="Glyco_trans_2-like"/>
</dbReference>
<organism evidence="7 8">
    <name type="scientific">Stenotrophomonas chelatiphaga</name>
    <dbReference type="NCBI Taxonomy" id="517011"/>
    <lineage>
        <taxon>Bacteria</taxon>
        <taxon>Pseudomonadati</taxon>
        <taxon>Pseudomonadota</taxon>
        <taxon>Gammaproteobacteria</taxon>
        <taxon>Lysobacterales</taxon>
        <taxon>Lysobacteraceae</taxon>
        <taxon>Stenotrophomonas</taxon>
    </lineage>
</organism>
<dbReference type="GO" id="GO:0005886">
    <property type="term" value="C:plasma membrane"/>
    <property type="evidence" value="ECO:0007669"/>
    <property type="project" value="UniProtKB-SubCell"/>
</dbReference>